<sequence length="339" mass="37338">MQDSAELDEVDLALVNALQIQPRAPWSLVGGVVGINPVTAARRWARLESSGRAWISAYPPITPRQASAFVEIECEPGRGLPVAEELANDPQAMTVDVTAGGRDVLVTVNAPTPEVLSSYLLERMSRVQHLRHVRSHLMIRTYTEGSRWRLRALDHEQISKMSRGTGDTTEQPPPSQLDDEDWAIAVTLAADGRAPVSALAEAASTSTSTVRRRLGRLIAGQQLKLRCELARTLTGWPVYAWFFARVATERLDETGRALARIPEVRTVTSTAGPYNLIIAVWVRSLVDVQELETQMTRSLPHMDVIDRSIAVRPVKLVGRLLDERGCATGSISLDTRRSP</sequence>
<dbReference type="SMART" id="SM00344">
    <property type="entry name" value="HTH_ASNC"/>
    <property type="match status" value="2"/>
</dbReference>
<dbReference type="PANTHER" id="PTHR30154">
    <property type="entry name" value="LEUCINE-RESPONSIVE REGULATORY PROTEIN"/>
    <property type="match status" value="1"/>
</dbReference>
<organism evidence="6 7">
    <name type="scientific">Saccharopolyspora griseoalba</name>
    <dbReference type="NCBI Taxonomy" id="1431848"/>
    <lineage>
        <taxon>Bacteria</taxon>
        <taxon>Bacillati</taxon>
        <taxon>Actinomycetota</taxon>
        <taxon>Actinomycetes</taxon>
        <taxon>Pseudonocardiales</taxon>
        <taxon>Pseudonocardiaceae</taxon>
        <taxon>Saccharopolyspora</taxon>
    </lineage>
</organism>
<dbReference type="SUPFAM" id="SSF54909">
    <property type="entry name" value="Dimeric alpha+beta barrel"/>
    <property type="match status" value="2"/>
</dbReference>
<keyword evidence="7" id="KW-1185">Reference proteome</keyword>
<gene>
    <name evidence="6" type="ORF">ACFQRI_22635</name>
</gene>
<dbReference type="Gene3D" id="3.30.70.920">
    <property type="match status" value="2"/>
</dbReference>
<keyword evidence="2" id="KW-0238">DNA-binding</keyword>
<accession>A0ABW2LRF1</accession>
<comment type="caution">
    <text evidence="6">The sequence shown here is derived from an EMBL/GenBank/DDBJ whole genome shotgun (WGS) entry which is preliminary data.</text>
</comment>
<evidence type="ECO:0000259" key="5">
    <source>
        <dbReference type="Pfam" id="PF13404"/>
    </source>
</evidence>
<dbReference type="InterPro" id="IPR000485">
    <property type="entry name" value="AsnC-type_HTH_dom"/>
</dbReference>
<dbReference type="RefSeq" id="WP_380671797.1">
    <property type="nucleotide sequence ID" value="NZ_JBHTCJ010000014.1"/>
</dbReference>
<proteinExistence type="predicted"/>
<evidence type="ECO:0000313" key="6">
    <source>
        <dbReference type="EMBL" id="MFC7344215.1"/>
    </source>
</evidence>
<dbReference type="Pfam" id="PF13404">
    <property type="entry name" value="HTH_AsnC-type"/>
    <property type="match status" value="2"/>
</dbReference>
<evidence type="ECO:0000259" key="4">
    <source>
        <dbReference type="Pfam" id="PF01037"/>
    </source>
</evidence>
<dbReference type="InterPro" id="IPR036390">
    <property type="entry name" value="WH_DNA-bd_sf"/>
</dbReference>
<dbReference type="SUPFAM" id="SSF46785">
    <property type="entry name" value="Winged helix' DNA-binding domain"/>
    <property type="match status" value="1"/>
</dbReference>
<feature type="domain" description="HTH asnC-type" evidence="5">
    <location>
        <begin position="177"/>
        <end position="217"/>
    </location>
</feature>
<reference evidence="7" key="1">
    <citation type="journal article" date="2019" name="Int. J. Syst. Evol. Microbiol.">
        <title>The Global Catalogue of Microorganisms (GCM) 10K type strain sequencing project: providing services to taxonomists for standard genome sequencing and annotation.</title>
        <authorList>
            <consortium name="The Broad Institute Genomics Platform"/>
            <consortium name="The Broad Institute Genome Sequencing Center for Infectious Disease"/>
            <person name="Wu L."/>
            <person name="Ma J."/>
        </authorList>
    </citation>
    <scope>NUCLEOTIDE SEQUENCE [LARGE SCALE GENOMIC DNA]</scope>
    <source>
        <strain evidence="7">WLHS5</strain>
    </source>
</reference>
<protein>
    <submittedName>
        <fullName evidence="6">Lrp/AsnC family transcriptional regulator</fullName>
    </submittedName>
</protein>
<feature type="domain" description="HTH asnC-type" evidence="5">
    <location>
        <begin position="7"/>
        <end position="48"/>
    </location>
</feature>
<dbReference type="Gene3D" id="1.10.10.10">
    <property type="entry name" value="Winged helix-like DNA-binding domain superfamily/Winged helix DNA-binding domain"/>
    <property type="match status" value="2"/>
</dbReference>
<feature type="domain" description="Transcription regulator AsnC/Lrp ligand binding" evidence="4">
    <location>
        <begin position="70"/>
        <end position="141"/>
    </location>
</feature>
<name>A0ABW2LRF1_9PSEU</name>
<dbReference type="EMBL" id="JBHTCJ010000014">
    <property type="protein sequence ID" value="MFC7344215.1"/>
    <property type="molecule type" value="Genomic_DNA"/>
</dbReference>
<evidence type="ECO:0000256" key="1">
    <source>
        <dbReference type="ARBA" id="ARBA00023015"/>
    </source>
</evidence>
<dbReference type="InterPro" id="IPR019888">
    <property type="entry name" value="Tscrpt_reg_AsnC-like"/>
</dbReference>
<keyword evidence="3" id="KW-0804">Transcription</keyword>
<evidence type="ECO:0000256" key="3">
    <source>
        <dbReference type="ARBA" id="ARBA00023163"/>
    </source>
</evidence>
<evidence type="ECO:0000256" key="2">
    <source>
        <dbReference type="ARBA" id="ARBA00023125"/>
    </source>
</evidence>
<keyword evidence="1" id="KW-0805">Transcription regulation</keyword>
<dbReference type="Proteomes" id="UP001596504">
    <property type="component" value="Unassembled WGS sequence"/>
</dbReference>
<feature type="domain" description="Transcription regulator AsnC/Lrp ligand binding" evidence="4">
    <location>
        <begin position="249"/>
        <end position="310"/>
    </location>
</feature>
<dbReference type="Pfam" id="PF01037">
    <property type="entry name" value="AsnC_trans_reg"/>
    <property type="match status" value="2"/>
</dbReference>
<dbReference type="PANTHER" id="PTHR30154:SF34">
    <property type="entry name" value="TRANSCRIPTIONAL REGULATOR AZLB"/>
    <property type="match status" value="1"/>
</dbReference>
<dbReference type="InterPro" id="IPR019887">
    <property type="entry name" value="Tscrpt_reg_AsnC/Lrp_C"/>
</dbReference>
<dbReference type="InterPro" id="IPR036388">
    <property type="entry name" value="WH-like_DNA-bd_sf"/>
</dbReference>
<dbReference type="InterPro" id="IPR011008">
    <property type="entry name" value="Dimeric_a/b-barrel"/>
</dbReference>
<evidence type="ECO:0000313" key="7">
    <source>
        <dbReference type="Proteomes" id="UP001596504"/>
    </source>
</evidence>